<organism evidence="1 2">
    <name type="scientific">Ajellomyces capsulatus</name>
    <name type="common">Darling's disease fungus</name>
    <name type="synonym">Histoplasma capsulatum</name>
    <dbReference type="NCBI Taxonomy" id="5037"/>
    <lineage>
        <taxon>Eukaryota</taxon>
        <taxon>Fungi</taxon>
        <taxon>Dikarya</taxon>
        <taxon>Ascomycota</taxon>
        <taxon>Pezizomycotina</taxon>
        <taxon>Eurotiomycetes</taxon>
        <taxon>Eurotiomycetidae</taxon>
        <taxon>Onygenales</taxon>
        <taxon>Ajellomycetaceae</taxon>
        <taxon>Histoplasma</taxon>
    </lineage>
</organism>
<proteinExistence type="predicted"/>
<dbReference type="EMBL" id="CP069115">
    <property type="protein sequence ID" value="QSS65539.1"/>
    <property type="molecule type" value="Genomic_DNA"/>
</dbReference>
<evidence type="ECO:0000313" key="2">
    <source>
        <dbReference type="Proteomes" id="UP000663671"/>
    </source>
</evidence>
<dbReference type="AlphaFoldDB" id="A0A8A1MHZ8"/>
<accession>A0A8A1MHZ8</accession>
<evidence type="ECO:0000313" key="1">
    <source>
        <dbReference type="EMBL" id="QSS65539.1"/>
    </source>
</evidence>
<reference evidence="1" key="1">
    <citation type="submission" date="2021-01" db="EMBL/GenBank/DDBJ databases">
        <title>Chromosome-level genome assembly of a human fungal pathogen reveals clustering of transcriptionally co-regulated genes.</title>
        <authorList>
            <person name="Voorhies M."/>
            <person name="Cohen S."/>
            <person name="Shea T.P."/>
            <person name="Petrus S."/>
            <person name="Munoz J.F."/>
            <person name="Poplawski S."/>
            <person name="Goldman W.E."/>
            <person name="Michael T."/>
            <person name="Cuomo C.A."/>
            <person name="Sil A."/>
            <person name="Beyhan S."/>
        </authorList>
    </citation>
    <scope>NUCLEOTIDE SEQUENCE</scope>
    <source>
        <strain evidence="1">WU24</strain>
    </source>
</reference>
<sequence>MTDGFPSVLRSHAIFRSFGLGYLDYTMAASSICLSKKSEALEMHQGMDFGVDVGLSDSKRNLSKRNEQKRWLAVEKTPGSASVLSGFFAFVLFMMLGYPENLNVYVTAEKIAIPQCYFFKAEPPLLSFSGRSMNIIRFTGHICMLVANAYSIDAVSFDGNMITMEQQHQRIHSAVDGVSRLASMKLINLKIDPGSHETIRASIWTLLAGHCKLGIAGAILLTSRTKTIKQWLSASGPQQSSAAVTYSILRRNLETIISKDASPKVVWRNAYRY</sequence>
<name>A0A8A1MHZ8_AJECA</name>
<dbReference type="Proteomes" id="UP000663671">
    <property type="component" value="Chromosome 3"/>
</dbReference>
<gene>
    <name evidence="1" type="ORF">I7I51_06383</name>
</gene>
<protein>
    <submittedName>
        <fullName evidence="1">Uncharacterized protein</fullName>
    </submittedName>
</protein>
<dbReference type="VEuPathDB" id="FungiDB:I7I51_06383"/>